<organism evidence="1">
    <name type="scientific">marine sediment metagenome</name>
    <dbReference type="NCBI Taxonomy" id="412755"/>
    <lineage>
        <taxon>unclassified sequences</taxon>
        <taxon>metagenomes</taxon>
        <taxon>ecological metagenomes</taxon>
    </lineage>
</organism>
<protein>
    <submittedName>
        <fullName evidence="1">Uncharacterized protein</fullName>
    </submittedName>
</protein>
<sequence>MEHWEPTFRYTIRAYHRADTPRKWESTSGKFWPGFPEGLAEALEHAEMMNSHPGNPKGLWVYAVFEYHGKRDYYCKKCQGYLGCNRCASNNPSCLRCRIDISGSRIVDRAEAAEGMKIIRMVATRQVTTTDGLKLINELFKPTPHHP</sequence>
<gene>
    <name evidence="1" type="ORF">LCGC14_1579060</name>
</gene>
<accession>A0A0F9J3I8</accession>
<dbReference type="AlphaFoldDB" id="A0A0F9J3I8"/>
<dbReference type="EMBL" id="LAZR01012405">
    <property type="protein sequence ID" value="KKM26999.1"/>
    <property type="molecule type" value="Genomic_DNA"/>
</dbReference>
<evidence type="ECO:0000313" key="1">
    <source>
        <dbReference type="EMBL" id="KKM26999.1"/>
    </source>
</evidence>
<name>A0A0F9J3I8_9ZZZZ</name>
<proteinExistence type="predicted"/>
<reference evidence="1" key="1">
    <citation type="journal article" date="2015" name="Nature">
        <title>Complex archaea that bridge the gap between prokaryotes and eukaryotes.</title>
        <authorList>
            <person name="Spang A."/>
            <person name="Saw J.H."/>
            <person name="Jorgensen S.L."/>
            <person name="Zaremba-Niedzwiedzka K."/>
            <person name="Martijn J."/>
            <person name="Lind A.E."/>
            <person name="van Eijk R."/>
            <person name="Schleper C."/>
            <person name="Guy L."/>
            <person name="Ettema T.J."/>
        </authorList>
    </citation>
    <scope>NUCLEOTIDE SEQUENCE</scope>
</reference>
<comment type="caution">
    <text evidence="1">The sequence shown here is derived from an EMBL/GenBank/DDBJ whole genome shotgun (WGS) entry which is preliminary data.</text>
</comment>